<dbReference type="AlphaFoldDB" id="A0A6M3K1B5"/>
<organism evidence="1">
    <name type="scientific">viral metagenome</name>
    <dbReference type="NCBI Taxonomy" id="1070528"/>
    <lineage>
        <taxon>unclassified sequences</taxon>
        <taxon>metagenomes</taxon>
        <taxon>organismal metagenomes</taxon>
    </lineage>
</organism>
<dbReference type="EMBL" id="MT142168">
    <property type="protein sequence ID" value="QJA75508.1"/>
    <property type="molecule type" value="Genomic_DNA"/>
</dbReference>
<proteinExistence type="predicted"/>
<accession>A0A6M3K1B5</accession>
<gene>
    <name evidence="1" type="ORF">MM415A01765_0005</name>
</gene>
<name>A0A6M3K1B5_9ZZZZ</name>
<reference evidence="1" key="1">
    <citation type="submission" date="2020-03" db="EMBL/GenBank/DDBJ databases">
        <title>The deep terrestrial virosphere.</title>
        <authorList>
            <person name="Holmfeldt K."/>
            <person name="Nilsson E."/>
            <person name="Simone D."/>
            <person name="Lopez-Fernandez M."/>
            <person name="Wu X."/>
            <person name="de Brujin I."/>
            <person name="Lundin D."/>
            <person name="Andersson A."/>
            <person name="Bertilsson S."/>
            <person name="Dopson M."/>
        </authorList>
    </citation>
    <scope>NUCLEOTIDE SEQUENCE</scope>
    <source>
        <strain evidence="1">MM415A01765</strain>
    </source>
</reference>
<sequence length="84" mass="9409">MKRIIIKIGSDQFLLPKSAHVTTGDALDFLADLVRVSETYSSAGPKFRIKETDIEFRMIDEADLKLIKLPDVFVPMAADVEEVV</sequence>
<protein>
    <submittedName>
        <fullName evidence="1">Uncharacterized protein</fullName>
    </submittedName>
</protein>
<evidence type="ECO:0000313" key="1">
    <source>
        <dbReference type="EMBL" id="QJA75508.1"/>
    </source>
</evidence>